<feature type="domain" description="HD" evidence="2">
    <location>
        <begin position="50"/>
        <end position="155"/>
    </location>
</feature>
<keyword evidence="4" id="KW-1185">Reference proteome</keyword>
<dbReference type="AlphaFoldDB" id="A0A0X8JMX7"/>
<evidence type="ECO:0000313" key="3">
    <source>
        <dbReference type="EMBL" id="AMD91673.1"/>
    </source>
</evidence>
<keyword evidence="1" id="KW-0547">Nucleotide-binding</keyword>
<dbReference type="Pfam" id="PF01966">
    <property type="entry name" value="HD"/>
    <property type="match status" value="1"/>
</dbReference>
<dbReference type="EMBL" id="CP014230">
    <property type="protein sequence ID" value="AMD91673.1"/>
    <property type="molecule type" value="Genomic_DNA"/>
</dbReference>
<dbReference type="PROSITE" id="PS51831">
    <property type="entry name" value="HD"/>
    <property type="match status" value="1"/>
</dbReference>
<evidence type="ECO:0000259" key="2">
    <source>
        <dbReference type="PROSITE" id="PS51831"/>
    </source>
</evidence>
<dbReference type="InterPro" id="IPR050124">
    <property type="entry name" value="tRNA_CCA-adding_enzyme"/>
</dbReference>
<dbReference type="Proteomes" id="UP000063964">
    <property type="component" value="Chromosome"/>
</dbReference>
<name>A0A0X8JMX7_9BACT</name>
<dbReference type="KEGG" id="doa:AXF15_00120"/>
<accession>A0A0X8JMX7</accession>
<dbReference type="GO" id="GO:0000166">
    <property type="term" value="F:nucleotide binding"/>
    <property type="evidence" value="ECO:0007669"/>
    <property type="project" value="UniProtKB-KW"/>
</dbReference>
<dbReference type="STRING" id="888061.AXF15_00120"/>
<evidence type="ECO:0000313" key="4">
    <source>
        <dbReference type="Proteomes" id="UP000063964"/>
    </source>
</evidence>
<dbReference type="PANTHER" id="PTHR47545:SF1">
    <property type="entry name" value="MULTIFUNCTIONAL CCA PROTEIN"/>
    <property type="match status" value="1"/>
</dbReference>
<evidence type="ECO:0000256" key="1">
    <source>
        <dbReference type="ARBA" id="ARBA00022741"/>
    </source>
</evidence>
<dbReference type="PANTHER" id="PTHR47545">
    <property type="entry name" value="MULTIFUNCTIONAL CCA PROTEIN"/>
    <property type="match status" value="1"/>
</dbReference>
<dbReference type="SUPFAM" id="SSF81891">
    <property type="entry name" value="Poly A polymerase C-terminal region-like"/>
    <property type="match status" value="1"/>
</dbReference>
<reference evidence="4" key="1">
    <citation type="submission" date="2016-02" db="EMBL/GenBank/DDBJ databases">
        <authorList>
            <person name="Holder M.E."/>
            <person name="Ajami N.J."/>
            <person name="Petrosino J.F."/>
        </authorList>
    </citation>
    <scope>NUCLEOTIDE SEQUENCE [LARGE SCALE GENOMIC DNA]</scope>
    <source>
        <strain evidence="4">DSM 12838</strain>
    </source>
</reference>
<organism evidence="3 4">
    <name type="scientific">Desulfomicrobium orale DSM 12838</name>
    <dbReference type="NCBI Taxonomy" id="888061"/>
    <lineage>
        <taxon>Bacteria</taxon>
        <taxon>Pseudomonadati</taxon>
        <taxon>Thermodesulfobacteriota</taxon>
        <taxon>Desulfovibrionia</taxon>
        <taxon>Desulfovibrionales</taxon>
        <taxon>Desulfomicrobiaceae</taxon>
        <taxon>Desulfomicrobium</taxon>
    </lineage>
</organism>
<proteinExistence type="predicted"/>
<dbReference type="InterPro" id="IPR006674">
    <property type="entry name" value="HD_domain"/>
</dbReference>
<gene>
    <name evidence="3" type="ORF">AXF15_00120</name>
</gene>
<sequence>MAAERVGQELLKACAAARPGNFPRLLSRGQCLRPWFEELAEADSLPAGPPTWHDSSVLEHTARIMDQCAGDVTAVWMAFCHDLGKTATPRAELPHHHGHEKRGESLAETLALRLRLSGRLRTAGRWAARRHMNGARYAELRNSTLARMLLDLDKAGLTEPFFRMVEADSGEKLLDRARCDLTLLTAVSLPEKYRNLGPKSAEILLQLRCEALARHREK</sequence>
<protein>
    <recommendedName>
        <fullName evidence="2">HD domain-containing protein</fullName>
    </recommendedName>
</protein>
<dbReference type="Gene3D" id="1.10.3090.10">
    <property type="entry name" value="cca-adding enzyme, domain 2"/>
    <property type="match status" value="1"/>
</dbReference>